<accession>A0ABS8VIZ2</accession>
<dbReference type="EMBL" id="JACEIK010004605">
    <property type="protein sequence ID" value="MCD9645924.1"/>
    <property type="molecule type" value="Genomic_DNA"/>
</dbReference>
<name>A0ABS8VIZ2_DATST</name>
<protein>
    <submittedName>
        <fullName evidence="1">Uncharacterized protein</fullName>
    </submittedName>
</protein>
<evidence type="ECO:0000313" key="1">
    <source>
        <dbReference type="EMBL" id="MCD9645924.1"/>
    </source>
</evidence>
<gene>
    <name evidence="1" type="ORF">HAX54_035329</name>
</gene>
<proteinExistence type="predicted"/>
<feature type="non-terminal residue" evidence="1">
    <location>
        <position position="1"/>
    </location>
</feature>
<comment type="caution">
    <text evidence="1">The sequence shown here is derived from an EMBL/GenBank/DDBJ whole genome shotgun (WGS) entry which is preliminary data.</text>
</comment>
<organism evidence="1 2">
    <name type="scientific">Datura stramonium</name>
    <name type="common">Jimsonweed</name>
    <name type="synonym">Common thornapple</name>
    <dbReference type="NCBI Taxonomy" id="4076"/>
    <lineage>
        <taxon>Eukaryota</taxon>
        <taxon>Viridiplantae</taxon>
        <taxon>Streptophyta</taxon>
        <taxon>Embryophyta</taxon>
        <taxon>Tracheophyta</taxon>
        <taxon>Spermatophyta</taxon>
        <taxon>Magnoliopsida</taxon>
        <taxon>eudicotyledons</taxon>
        <taxon>Gunneridae</taxon>
        <taxon>Pentapetalae</taxon>
        <taxon>asterids</taxon>
        <taxon>lamiids</taxon>
        <taxon>Solanales</taxon>
        <taxon>Solanaceae</taxon>
        <taxon>Solanoideae</taxon>
        <taxon>Datureae</taxon>
        <taxon>Datura</taxon>
    </lineage>
</organism>
<dbReference type="Proteomes" id="UP000823775">
    <property type="component" value="Unassembled WGS sequence"/>
</dbReference>
<reference evidence="1 2" key="1">
    <citation type="journal article" date="2021" name="BMC Genomics">
        <title>Datura genome reveals duplications of psychoactive alkaloid biosynthetic genes and high mutation rate following tissue culture.</title>
        <authorList>
            <person name="Rajewski A."/>
            <person name="Carter-House D."/>
            <person name="Stajich J."/>
            <person name="Litt A."/>
        </authorList>
    </citation>
    <scope>NUCLEOTIDE SEQUENCE [LARGE SCALE GENOMIC DNA]</scope>
    <source>
        <strain evidence="1">AR-01</strain>
    </source>
</reference>
<sequence length="79" mass="8850">GFGIWYPGVLEKVFLPGEKIMLNLEVLNSFDIEFNSQISSKIVRSHDEINDDRSTKLVIFSGVVRALSIPSWNAFSCSS</sequence>
<evidence type="ECO:0000313" key="2">
    <source>
        <dbReference type="Proteomes" id="UP000823775"/>
    </source>
</evidence>
<keyword evidence="2" id="KW-1185">Reference proteome</keyword>